<dbReference type="GO" id="GO:0046872">
    <property type="term" value="F:metal ion binding"/>
    <property type="evidence" value="ECO:0007669"/>
    <property type="project" value="UniProtKB-KW"/>
</dbReference>
<dbReference type="GO" id="GO:0005524">
    <property type="term" value="F:ATP binding"/>
    <property type="evidence" value="ECO:0007669"/>
    <property type="project" value="UniProtKB-UniRule"/>
</dbReference>
<comment type="catalytic activity">
    <reaction evidence="19">
        <text>L-seryl-[protein] + ATP = O-phospho-L-seryl-[protein] + ADP + H(+)</text>
        <dbReference type="Rhea" id="RHEA:17989"/>
        <dbReference type="Rhea" id="RHEA-COMP:9863"/>
        <dbReference type="Rhea" id="RHEA-COMP:11604"/>
        <dbReference type="ChEBI" id="CHEBI:15378"/>
        <dbReference type="ChEBI" id="CHEBI:29999"/>
        <dbReference type="ChEBI" id="CHEBI:30616"/>
        <dbReference type="ChEBI" id="CHEBI:83421"/>
        <dbReference type="ChEBI" id="CHEBI:456216"/>
        <dbReference type="EC" id="2.7.11.25"/>
    </reaction>
</comment>
<dbReference type="InterPro" id="IPR010255">
    <property type="entry name" value="Haem_peroxidase_sf"/>
</dbReference>
<dbReference type="GO" id="GO:0004709">
    <property type="term" value="F:MAP kinase kinase kinase activity"/>
    <property type="evidence" value="ECO:0007669"/>
    <property type="project" value="UniProtKB-EC"/>
</dbReference>
<dbReference type="InterPro" id="IPR019793">
    <property type="entry name" value="Peroxidases_heam-ligand_BS"/>
</dbReference>
<feature type="region of interest" description="Disordered" evidence="26">
    <location>
        <begin position="151"/>
        <end position="188"/>
    </location>
</feature>
<keyword evidence="27" id="KW-0472">Membrane</keyword>
<evidence type="ECO:0008006" key="32">
    <source>
        <dbReference type="Google" id="ProtNLM"/>
    </source>
</evidence>
<comment type="cofactor">
    <cofactor evidence="22">
        <name>heme b</name>
        <dbReference type="ChEBI" id="CHEBI:60344"/>
    </cofactor>
    <text evidence="22">Binds 1 heme b (iron(II)-protoporphyrin IX) group per subunit.</text>
</comment>
<evidence type="ECO:0000256" key="15">
    <source>
        <dbReference type="ARBA" id="ARBA00023157"/>
    </source>
</evidence>
<reference evidence="30" key="1">
    <citation type="submission" date="2023-10" db="EMBL/GenBank/DDBJ databases">
        <authorList>
            <person name="Domelevo Entfellner J.-B."/>
        </authorList>
    </citation>
    <scope>NUCLEOTIDE SEQUENCE</scope>
</reference>
<evidence type="ECO:0000256" key="2">
    <source>
        <dbReference type="ARBA" id="ARBA00002322"/>
    </source>
</evidence>
<feature type="domain" description="Plant heme peroxidase family profile" evidence="29">
    <location>
        <begin position="733"/>
        <end position="1033"/>
    </location>
</feature>
<gene>
    <name evidence="30" type="ORF">AYBTSS11_LOCUS4542</name>
</gene>
<dbReference type="FunFam" id="1.10.520.10:FF:000001">
    <property type="entry name" value="Peroxidase"/>
    <property type="match status" value="1"/>
</dbReference>
<dbReference type="FunFam" id="1.10.510.10:FF:000357">
    <property type="entry name" value="Mitogen-activated protein kinase kinase kinase 5"/>
    <property type="match status" value="1"/>
</dbReference>
<organism evidence="30 31">
    <name type="scientific">Sphenostylis stenocarpa</name>
    <dbReference type="NCBI Taxonomy" id="92480"/>
    <lineage>
        <taxon>Eukaryota</taxon>
        <taxon>Viridiplantae</taxon>
        <taxon>Streptophyta</taxon>
        <taxon>Embryophyta</taxon>
        <taxon>Tracheophyta</taxon>
        <taxon>Spermatophyta</taxon>
        <taxon>Magnoliopsida</taxon>
        <taxon>eudicotyledons</taxon>
        <taxon>Gunneridae</taxon>
        <taxon>Pentapetalae</taxon>
        <taxon>rosids</taxon>
        <taxon>fabids</taxon>
        <taxon>Fabales</taxon>
        <taxon>Fabaceae</taxon>
        <taxon>Papilionoideae</taxon>
        <taxon>50 kb inversion clade</taxon>
        <taxon>NPAAA clade</taxon>
        <taxon>indigoferoid/millettioid clade</taxon>
        <taxon>Phaseoleae</taxon>
        <taxon>Sphenostylis</taxon>
    </lineage>
</organism>
<dbReference type="SUPFAM" id="SSF48113">
    <property type="entry name" value="Heme-dependent peroxidases"/>
    <property type="match status" value="1"/>
</dbReference>
<keyword evidence="13" id="KW-0560">Oxidoreductase</keyword>
<feature type="site" description="Transition state stabilizer" evidence="23">
    <location>
        <position position="770"/>
    </location>
</feature>
<comment type="function">
    <text evidence="2">Removal of H(2)O(2), oxidation of toxic reductants, biosynthesis and degradation of lignin, suberization, auxin catabolism, response to environmental stresses such as wounding, pathogen attack and oxidative stress. These functions might be dependent on each isozyme/isoform in each plant tissue.</text>
</comment>
<feature type="disulfide bond" evidence="24">
    <location>
        <begin position="829"/>
        <end position="1029"/>
    </location>
</feature>
<dbReference type="PROSITE" id="PS00435">
    <property type="entry name" value="PEROXIDASE_1"/>
    <property type="match status" value="1"/>
</dbReference>
<evidence type="ECO:0000256" key="12">
    <source>
        <dbReference type="ARBA" id="ARBA00022840"/>
    </source>
</evidence>
<keyword evidence="27" id="KW-1133">Transmembrane helix</keyword>
<dbReference type="InterPro" id="IPR000719">
    <property type="entry name" value="Prot_kinase_dom"/>
</dbReference>
<feature type="disulfide bond" evidence="24">
    <location>
        <begin position="776"/>
        <end position="781"/>
    </location>
</feature>
<keyword evidence="17" id="KW-0376">Hydrogen peroxide</keyword>
<feature type="binding site" evidence="22">
    <location>
        <position position="901"/>
    </location>
    <ligand>
        <name>Ca(2+)</name>
        <dbReference type="ChEBI" id="CHEBI:29108"/>
        <label>2</label>
    </ligand>
</feature>
<sequence>MRWFPTIVFSHSHSSSSPSPSPSSAPSSTSSASTSSSATLKSSPSTSSVSNTRKNSRSAWFFGGSRRSTSSRKLSHVDNVDAVVIAPLSRSTSTFDRSSTPSAGPQPLPLPRDADYRLPSTKDAADKPSAVVDFTLPAGFQMRSVFASEETRKNMEHVETRSPGVVPQQDRSGSASTSTQGDNFWLSVPARSAPTSPFASPRIIPNTIKTDDFVPYYYVTPKANQFWSAPEMPTSDPSAGHPPPAFFDLSALPTDTTLSPHHSPRGKSPTQRPKSPPVHSSSSCSSSSSSIPPRLSLDIPIGRRESLPPHSVHPLPLPPWAGSGALLLSPSATFSPPVAKTESLPMKNQWQKGKLIGRGTFGTVFVATNRKTGALCAMKEAEIFSDDPKSEECIRQLEQEIKVLSQLKHPNIVQYFGSEIVEDRFYIYLEYVHPGSMNKYVREHCGAITECVLRSFTRHILSGLAYLHSKKTIHRDIKGANLLVDSAGVVKLADFGMAKHLTGHVADLSLKGSPYWMAPELMQAVVQKDNSVELAFAVDIWSLGCTIIEMFTGKPPWSEYEGAAAMFKVMKDTPPIPEKLSAEGKDFLRLCFIRNPAERPSASMLLDHRFLKNLQQRDVSCSTHLYNGTSFTDIHSPGELSDNKVDQISMSSAHIAKGKLATERFFPGIVTNAPFALAAMTVHRVSSISCAVTFVKVLVALLKCQLMESSASNKLSFVSVFWLVFLSPLVCCQLYYNFYDSTCPNLTGIIRYSVLSAMAKDARIAASLLRLHFHDCFVLGCDASVLLDDTDTLKGEKNALPNKNSLRGFEVIDTIKATLEKACPSTVSCADILTLAAREAVYLSRGPFWSVPLGRRDGTTASESEANNLPSPFEPIENITAKFISKGLEKKDVAVLSGAHTFGFAQCFTFKPRLFDFGGSGKSDPALDDSLLQSLKKVCPNQADSDTNLAPLDPVTTNTFDNTYYKNIVNNSGLLQSDQALLGDNTTASLVNSYSKWPVLFFRDFAVSMEKMGRIGALTGQQGQIRANCRVVN</sequence>
<feature type="binding site" evidence="22">
    <location>
        <position position="796"/>
    </location>
    <ligand>
        <name>Ca(2+)</name>
        <dbReference type="ChEBI" id="CHEBI:29108"/>
        <label>1</label>
    </ligand>
</feature>
<evidence type="ECO:0000256" key="8">
    <source>
        <dbReference type="ARBA" id="ARBA00022723"/>
    </source>
</evidence>
<dbReference type="Gene3D" id="1.10.520.10">
    <property type="match status" value="1"/>
</dbReference>
<evidence type="ECO:0000259" key="28">
    <source>
        <dbReference type="PROSITE" id="PS50011"/>
    </source>
</evidence>
<evidence type="ECO:0000256" key="6">
    <source>
        <dbReference type="ARBA" id="ARBA00022617"/>
    </source>
</evidence>
<keyword evidence="12 25" id="KW-0067">ATP-binding</keyword>
<dbReference type="SMART" id="SM00220">
    <property type="entry name" value="S_TKc"/>
    <property type="match status" value="1"/>
</dbReference>
<evidence type="ECO:0000256" key="26">
    <source>
        <dbReference type="SAM" id="MobiDB-lite"/>
    </source>
</evidence>
<feature type="compositionally biased region" description="Low complexity" evidence="26">
    <location>
        <begin position="89"/>
        <end position="102"/>
    </location>
</feature>
<feature type="disulfide bond" evidence="24">
    <location>
        <begin position="907"/>
        <end position="939"/>
    </location>
</feature>
<feature type="domain" description="Protein kinase" evidence="28">
    <location>
        <begin position="350"/>
        <end position="611"/>
    </location>
</feature>
<comment type="similarity">
    <text evidence="4">Belongs to the peroxidase family. Ascorbate peroxidase subfamily.</text>
</comment>
<feature type="compositionally biased region" description="Low complexity" evidence="26">
    <location>
        <begin position="277"/>
        <end position="296"/>
    </location>
</feature>
<dbReference type="PROSITE" id="PS50011">
    <property type="entry name" value="PROTEIN_KINASE_DOM"/>
    <property type="match status" value="1"/>
</dbReference>
<evidence type="ECO:0000256" key="10">
    <source>
        <dbReference type="ARBA" id="ARBA00022777"/>
    </source>
</evidence>
<dbReference type="InterPro" id="IPR017441">
    <property type="entry name" value="Protein_kinase_ATP_BS"/>
</dbReference>
<feature type="disulfide bond" evidence="24">
    <location>
        <begin position="743"/>
        <end position="823"/>
    </location>
</feature>
<evidence type="ECO:0000313" key="31">
    <source>
        <dbReference type="Proteomes" id="UP001189624"/>
    </source>
</evidence>
<dbReference type="InterPro" id="IPR019794">
    <property type="entry name" value="Peroxidases_AS"/>
</dbReference>
<dbReference type="PRINTS" id="PR00461">
    <property type="entry name" value="PLPEROXIDASE"/>
</dbReference>
<evidence type="ECO:0000259" key="29">
    <source>
        <dbReference type="PROSITE" id="PS50873"/>
    </source>
</evidence>
<evidence type="ECO:0000256" key="20">
    <source>
        <dbReference type="PIRSR" id="PIRSR600823-1"/>
    </source>
</evidence>
<feature type="binding site" evidence="22">
    <location>
        <position position="782"/>
    </location>
    <ligand>
        <name>Ca(2+)</name>
        <dbReference type="ChEBI" id="CHEBI:29108"/>
        <label>1</label>
    </ligand>
</feature>
<keyword evidence="16" id="KW-0325">Glycoprotein</keyword>
<evidence type="ECO:0000256" key="18">
    <source>
        <dbReference type="ARBA" id="ARBA00047559"/>
    </source>
</evidence>
<keyword evidence="15 24" id="KW-1015">Disulfide bond</keyword>
<feature type="binding site" evidence="25">
    <location>
        <position position="379"/>
    </location>
    <ligand>
        <name>ATP</name>
        <dbReference type="ChEBI" id="CHEBI:30616"/>
    </ligand>
</feature>
<evidence type="ECO:0000256" key="25">
    <source>
        <dbReference type="PROSITE-ProRule" id="PRU10141"/>
    </source>
</evidence>
<evidence type="ECO:0000256" key="23">
    <source>
        <dbReference type="PIRSR" id="PIRSR600823-4"/>
    </source>
</evidence>
<dbReference type="PROSITE" id="PS50873">
    <property type="entry name" value="PEROXIDASE_4"/>
    <property type="match status" value="1"/>
</dbReference>
<feature type="active site" description="Proton acceptor" evidence="20">
    <location>
        <position position="774"/>
    </location>
</feature>
<proteinExistence type="inferred from homology"/>
<dbReference type="InterPro" id="IPR000823">
    <property type="entry name" value="Peroxidase_pln"/>
</dbReference>
<feature type="binding site" evidence="22">
    <location>
        <position position="784"/>
    </location>
    <ligand>
        <name>Ca(2+)</name>
        <dbReference type="ChEBI" id="CHEBI:29108"/>
        <label>1</label>
    </ligand>
</feature>
<dbReference type="Pfam" id="PF00069">
    <property type="entry name" value="Pkinase"/>
    <property type="match status" value="1"/>
</dbReference>
<feature type="transmembrane region" description="Helical" evidence="27">
    <location>
        <begin position="685"/>
        <end position="703"/>
    </location>
</feature>
<keyword evidence="27" id="KW-0812">Transmembrane</keyword>
<evidence type="ECO:0000256" key="19">
    <source>
        <dbReference type="ARBA" id="ARBA00048329"/>
    </source>
</evidence>
<dbReference type="InterPro" id="IPR002016">
    <property type="entry name" value="Haem_peroxidase"/>
</dbReference>
<dbReference type="FunFam" id="1.10.420.10:FF:000001">
    <property type="entry name" value="Peroxidase"/>
    <property type="match status" value="1"/>
</dbReference>
<protein>
    <recommendedName>
        <fullName evidence="32">Peroxidase</fullName>
    </recommendedName>
</protein>
<feature type="compositionally biased region" description="Low complexity" evidence="26">
    <location>
        <begin position="10"/>
        <end position="50"/>
    </location>
</feature>
<evidence type="ECO:0000256" key="7">
    <source>
        <dbReference type="ARBA" id="ARBA00022679"/>
    </source>
</evidence>
<keyword evidence="8 22" id="KW-0479">Metal-binding</keyword>
<dbReference type="GO" id="GO:0020037">
    <property type="term" value="F:heme binding"/>
    <property type="evidence" value="ECO:0007669"/>
    <property type="project" value="InterPro"/>
</dbReference>
<accession>A0AA86RUA7</accession>
<evidence type="ECO:0000256" key="9">
    <source>
        <dbReference type="ARBA" id="ARBA00022741"/>
    </source>
</evidence>
<keyword evidence="10" id="KW-0418">Kinase</keyword>
<dbReference type="InterPro" id="IPR050538">
    <property type="entry name" value="MAP_kinase_kinase_kinase"/>
</dbReference>
<keyword evidence="7" id="KW-0808">Transferase</keyword>
<evidence type="ECO:0000256" key="24">
    <source>
        <dbReference type="PIRSR" id="PIRSR600823-5"/>
    </source>
</evidence>
<evidence type="ECO:0000256" key="4">
    <source>
        <dbReference type="ARBA" id="ARBA00006873"/>
    </source>
</evidence>
<dbReference type="GO" id="GO:0140825">
    <property type="term" value="F:lactoperoxidase activity"/>
    <property type="evidence" value="ECO:0007669"/>
    <property type="project" value="UniProtKB-EC"/>
</dbReference>
<evidence type="ECO:0000256" key="22">
    <source>
        <dbReference type="PIRSR" id="PIRSR600823-3"/>
    </source>
</evidence>
<dbReference type="Proteomes" id="UP001189624">
    <property type="component" value="Chromosome 2"/>
</dbReference>
<feature type="binding site" evidence="22">
    <location>
        <position position="775"/>
    </location>
    <ligand>
        <name>Ca(2+)</name>
        <dbReference type="ChEBI" id="CHEBI:29108"/>
        <label>1</label>
    </ligand>
</feature>
<evidence type="ECO:0000256" key="5">
    <source>
        <dbReference type="ARBA" id="ARBA00022559"/>
    </source>
</evidence>
<dbReference type="Pfam" id="PF00141">
    <property type="entry name" value="peroxidase"/>
    <property type="match status" value="1"/>
</dbReference>
<dbReference type="InterPro" id="IPR011009">
    <property type="entry name" value="Kinase-like_dom_sf"/>
</dbReference>
<name>A0AA86RUA7_9FABA</name>
<dbReference type="SUPFAM" id="SSF56112">
    <property type="entry name" value="Protein kinase-like (PK-like)"/>
    <property type="match status" value="1"/>
</dbReference>
<feature type="binding site" evidence="22">
    <location>
        <position position="961"/>
    </location>
    <ligand>
        <name>Ca(2+)</name>
        <dbReference type="ChEBI" id="CHEBI:29108"/>
        <label>2</label>
    </ligand>
</feature>
<comment type="similarity">
    <text evidence="3">Belongs to the protein kinase superfamily. STE Ser/Thr protein kinase family. MAP kinase kinase kinase subfamily.</text>
</comment>
<dbReference type="PROSITE" id="PS00107">
    <property type="entry name" value="PROTEIN_KINASE_ATP"/>
    <property type="match status" value="1"/>
</dbReference>
<evidence type="ECO:0000256" key="27">
    <source>
        <dbReference type="SAM" id="Phobius"/>
    </source>
</evidence>
<feature type="transmembrane region" description="Helical" evidence="27">
    <location>
        <begin position="715"/>
        <end position="736"/>
    </location>
</feature>
<feature type="compositionally biased region" description="Basic and acidic residues" evidence="26">
    <location>
        <begin position="151"/>
        <end position="160"/>
    </location>
</feature>
<feature type="binding site" evidence="22">
    <location>
        <position position="953"/>
    </location>
    <ligand>
        <name>Ca(2+)</name>
        <dbReference type="ChEBI" id="CHEBI:29108"/>
        <label>2</label>
    </ligand>
</feature>
<evidence type="ECO:0000256" key="21">
    <source>
        <dbReference type="PIRSR" id="PIRSR600823-2"/>
    </source>
</evidence>
<comment type="catalytic activity">
    <reaction evidence="18">
        <text>L-threonyl-[protein] + ATP = O-phospho-L-threonyl-[protein] + ADP + H(+)</text>
        <dbReference type="Rhea" id="RHEA:46608"/>
        <dbReference type="Rhea" id="RHEA-COMP:11060"/>
        <dbReference type="Rhea" id="RHEA-COMP:11605"/>
        <dbReference type="ChEBI" id="CHEBI:15378"/>
        <dbReference type="ChEBI" id="CHEBI:30013"/>
        <dbReference type="ChEBI" id="CHEBI:30616"/>
        <dbReference type="ChEBI" id="CHEBI:61977"/>
        <dbReference type="ChEBI" id="CHEBI:456216"/>
        <dbReference type="EC" id="2.7.11.25"/>
    </reaction>
</comment>
<keyword evidence="9 25" id="KW-0547">Nucleotide-binding</keyword>
<dbReference type="GO" id="GO:0042744">
    <property type="term" value="P:hydrogen peroxide catabolic process"/>
    <property type="evidence" value="ECO:0007669"/>
    <property type="project" value="UniProtKB-KW"/>
</dbReference>
<dbReference type="Gene3D" id="1.10.420.10">
    <property type="entry name" value="Peroxidase, domain 2"/>
    <property type="match status" value="1"/>
</dbReference>
<dbReference type="PRINTS" id="PR00458">
    <property type="entry name" value="PEROXIDASE"/>
</dbReference>
<feature type="region of interest" description="Disordered" evidence="26">
    <location>
        <begin position="1"/>
        <end position="124"/>
    </location>
</feature>
<evidence type="ECO:0000313" key="30">
    <source>
        <dbReference type="EMBL" id="CAJ1929747.1"/>
    </source>
</evidence>
<dbReference type="PROSITE" id="PS00436">
    <property type="entry name" value="PEROXIDASE_2"/>
    <property type="match status" value="1"/>
</dbReference>
<evidence type="ECO:0000256" key="13">
    <source>
        <dbReference type="ARBA" id="ARBA00023002"/>
    </source>
</evidence>
<evidence type="ECO:0000256" key="3">
    <source>
        <dbReference type="ARBA" id="ARBA00006529"/>
    </source>
</evidence>
<feature type="binding site" evidence="22">
    <location>
        <position position="778"/>
    </location>
    <ligand>
        <name>Ca(2+)</name>
        <dbReference type="ChEBI" id="CHEBI:29108"/>
        <label>1</label>
    </ligand>
</feature>
<keyword evidence="14 22" id="KW-0408">Iron</keyword>
<feature type="binding site" evidence="22">
    <location>
        <position position="956"/>
    </location>
    <ligand>
        <name>Ca(2+)</name>
        <dbReference type="ChEBI" id="CHEBI:29108"/>
        <label>2</label>
    </ligand>
</feature>
<evidence type="ECO:0000256" key="16">
    <source>
        <dbReference type="ARBA" id="ARBA00023180"/>
    </source>
</evidence>
<evidence type="ECO:0000256" key="17">
    <source>
        <dbReference type="ARBA" id="ARBA00023324"/>
    </source>
</evidence>
<keyword evidence="31" id="KW-1185">Reference proteome</keyword>
<keyword evidence="11 22" id="KW-0106">Calcium</keyword>
<comment type="catalytic activity">
    <reaction evidence="1">
        <text>2 a phenolic donor + H2O2 = 2 a phenolic radical donor + 2 H2O</text>
        <dbReference type="Rhea" id="RHEA:56136"/>
        <dbReference type="ChEBI" id="CHEBI:15377"/>
        <dbReference type="ChEBI" id="CHEBI:16240"/>
        <dbReference type="ChEBI" id="CHEBI:139520"/>
        <dbReference type="ChEBI" id="CHEBI:139521"/>
        <dbReference type="EC" id="1.11.1.7"/>
    </reaction>
</comment>
<keyword evidence="5" id="KW-0575">Peroxidase</keyword>
<feature type="compositionally biased region" description="Polar residues" evidence="26">
    <location>
        <begin position="169"/>
        <end position="182"/>
    </location>
</feature>
<dbReference type="AlphaFoldDB" id="A0AA86RUA7"/>
<feature type="binding site" evidence="21">
    <location>
        <position position="870"/>
    </location>
    <ligand>
        <name>substrate</name>
    </ligand>
</feature>
<dbReference type="Gene3D" id="1.10.510.10">
    <property type="entry name" value="Transferase(Phosphotransferase) domain 1"/>
    <property type="match status" value="1"/>
</dbReference>
<keyword evidence="6" id="KW-0349">Heme</keyword>
<dbReference type="PANTHER" id="PTHR48016:SF5">
    <property type="entry name" value="MITOGEN-ACTIVATED PROTEIN KINASE KINASE KINASE 5"/>
    <property type="match status" value="1"/>
</dbReference>
<evidence type="ECO:0000256" key="14">
    <source>
        <dbReference type="ARBA" id="ARBA00023004"/>
    </source>
</evidence>
<dbReference type="Gramene" id="rna-AYBTSS11_LOCUS4542">
    <property type="protein sequence ID" value="CAJ1929747.1"/>
    <property type="gene ID" value="gene-AYBTSS11_LOCUS4542"/>
</dbReference>
<dbReference type="GO" id="GO:0006979">
    <property type="term" value="P:response to oxidative stress"/>
    <property type="evidence" value="ECO:0007669"/>
    <property type="project" value="InterPro"/>
</dbReference>
<feature type="region of interest" description="Disordered" evidence="26">
    <location>
        <begin position="229"/>
        <end position="305"/>
    </location>
</feature>
<comment type="cofactor">
    <cofactor evidence="22">
        <name>Ca(2+)</name>
        <dbReference type="ChEBI" id="CHEBI:29108"/>
    </cofactor>
    <text evidence="22">Binds 2 calcium ions per subunit.</text>
</comment>
<evidence type="ECO:0000256" key="1">
    <source>
        <dbReference type="ARBA" id="ARBA00000189"/>
    </source>
</evidence>
<feature type="binding site" description="axial binding residue" evidence="22">
    <location>
        <position position="900"/>
    </location>
    <ligand>
        <name>heme b</name>
        <dbReference type="ChEBI" id="CHEBI:60344"/>
    </ligand>
    <ligandPart>
        <name>Fe</name>
        <dbReference type="ChEBI" id="CHEBI:18248"/>
    </ligandPart>
</feature>
<dbReference type="EMBL" id="OY731399">
    <property type="protein sequence ID" value="CAJ1929747.1"/>
    <property type="molecule type" value="Genomic_DNA"/>
</dbReference>
<evidence type="ECO:0000256" key="11">
    <source>
        <dbReference type="ARBA" id="ARBA00022837"/>
    </source>
</evidence>
<dbReference type="GO" id="GO:0005737">
    <property type="term" value="C:cytoplasm"/>
    <property type="evidence" value="ECO:0007669"/>
    <property type="project" value="TreeGrafter"/>
</dbReference>
<dbReference type="InterPro" id="IPR033905">
    <property type="entry name" value="Secretory_peroxidase"/>
</dbReference>
<feature type="binding site" evidence="22">
    <location>
        <position position="780"/>
    </location>
    <ligand>
        <name>Ca(2+)</name>
        <dbReference type="ChEBI" id="CHEBI:29108"/>
        <label>1</label>
    </ligand>
</feature>
<dbReference type="PANTHER" id="PTHR48016">
    <property type="entry name" value="MAP KINASE KINASE KINASE SSK2-RELATED-RELATED"/>
    <property type="match status" value="1"/>
</dbReference>
<dbReference type="CDD" id="cd00693">
    <property type="entry name" value="secretory_peroxidase"/>
    <property type="match status" value="1"/>
</dbReference>